<sequence length="99" mass="11258">MTVLQNGTFYPKYKSLRSDAVRAVRKAKILESINTSEALDIYQQAYNKYSELELLMDTTAPDVHWARVHFTVRRALQVLLWILSAVASGIISIVLADLF</sequence>
<evidence type="ECO:0000256" key="1">
    <source>
        <dbReference type="SAM" id="Phobius"/>
    </source>
</evidence>
<dbReference type="EMBL" id="QRVA01000057">
    <property type="protein sequence ID" value="RGS11232.1"/>
    <property type="molecule type" value="Genomic_DNA"/>
</dbReference>
<reference evidence="2 3" key="1">
    <citation type="submission" date="2018-08" db="EMBL/GenBank/DDBJ databases">
        <title>A genome reference for cultivated species of the human gut microbiota.</title>
        <authorList>
            <person name="Zou Y."/>
            <person name="Xue W."/>
            <person name="Luo G."/>
        </authorList>
    </citation>
    <scope>NUCLEOTIDE SEQUENCE [LARGE SCALE GENOMIC DNA]</scope>
    <source>
        <strain evidence="2 3">AF24-12</strain>
    </source>
</reference>
<comment type="caution">
    <text evidence="2">The sequence shown here is derived from an EMBL/GenBank/DDBJ whole genome shotgun (WGS) entry which is preliminary data.</text>
</comment>
<protein>
    <submittedName>
        <fullName evidence="2">Uncharacterized protein</fullName>
    </submittedName>
</protein>
<evidence type="ECO:0000313" key="3">
    <source>
        <dbReference type="Proteomes" id="UP000283872"/>
    </source>
</evidence>
<proteinExistence type="predicted"/>
<keyword evidence="1" id="KW-1133">Transmembrane helix</keyword>
<accession>A0A3R5YMY3</accession>
<evidence type="ECO:0000313" key="2">
    <source>
        <dbReference type="EMBL" id="RGS11232.1"/>
    </source>
</evidence>
<name>A0A3R5YMY3_9BACT</name>
<keyword evidence="1" id="KW-0472">Membrane</keyword>
<dbReference type="AlphaFoldDB" id="A0A3R5YMY3"/>
<feature type="transmembrane region" description="Helical" evidence="1">
    <location>
        <begin position="78"/>
        <end position="96"/>
    </location>
</feature>
<keyword evidence="1" id="KW-0812">Transmembrane</keyword>
<dbReference type="Proteomes" id="UP000283872">
    <property type="component" value="Unassembled WGS sequence"/>
</dbReference>
<gene>
    <name evidence="2" type="ORF">DWY11_14560</name>
</gene>
<organism evidence="2 3">
    <name type="scientific">Segatella copri</name>
    <dbReference type="NCBI Taxonomy" id="165179"/>
    <lineage>
        <taxon>Bacteria</taxon>
        <taxon>Pseudomonadati</taxon>
        <taxon>Bacteroidota</taxon>
        <taxon>Bacteroidia</taxon>
        <taxon>Bacteroidales</taxon>
        <taxon>Prevotellaceae</taxon>
        <taxon>Segatella</taxon>
    </lineage>
</organism>